<dbReference type="AlphaFoldDB" id="A0A9D1QSE9"/>
<evidence type="ECO:0000256" key="4">
    <source>
        <dbReference type="ARBA" id="ARBA00022475"/>
    </source>
</evidence>
<dbReference type="PANTHER" id="PTHR43553:SF27">
    <property type="entry name" value="ENERGY-COUPLING FACTOR TRANSPORTER ATP-BINDING PROTEIN ECFA2"/>
    <property type="match status" value="1"/>
</dbReference>
<evidence type="ECO:0000313" key="11">
    <source>
        <dbReference type="Proteomes" id="UP000886822"/>
    </source>
</evidence>
<keyword evidence="8" id="KW-0472">Membrane</keyword>
<proteinExistence type="inferred from homology"/>
<keyword evidence="5" id="KW-0547">Nucleotide-binding</keyword>
<comment type="caution">
    <text evidence="10">The sequence shown here is derived from an EMBL/GenBank/DDBJ whole genome shotgun (WGS) entry which is preliminary data.</text>
</comment>
<dbReference type="EMBL" id="DXGJ01000036">
    <property type="protein sequence ID" value="HIW71963.1"/>
    <property type="molecule type" value="Genomic_DNA"/>
</dbReference>
<keyword evidence="6 10" id="KW-0067">ATP-binding</keyword>
<evidence type="ECO:0000259" key="9">
    <source>
        <dbReference type="PROSITE" id="PS50893"/>
    </source>
</evidence>
<dbReference type="Proteomes" id="UP000886822">
    <property type="component" value="Unassembled WGS sequence"/>
</dbReference>
<reference evidence="10" key="1">
    <citation type="journal article" date="2021" name="PeerJ">
        <title>Extensive microbial diversity within the chicken gut microbiome revealed by metagenomics and culture.</title>
        <authorList>
            <person name="Gilroy R."/>
            <person name="Ravi A."/>
            <person name="Getino M."/>
            <person name="Pursley I."/>
            <person name="Horton D.L."/>
            <person name="Alikhan N.F."/>
            <person name="Baker D."/>
            <person name="Gharbi K."/>
            <person name="Hall N."/>
            <person name="Watson M."/>
            <person name="Adriaenssens E.M."/>
            <person name="Foster-Nyarko E."/>
            <person name="Jarju S."/>
            <person name="Secka A."/>
            <person name="Antonio M."/>
            <person name="Oren A."/>
            <person name="Chaudhuri R.R."/>
            <person name="La Ragione R."/>
            <person name="Hildebrand F."/>
            <person name="Pallen M.J."/>
        </authorList>
    </citation>
    <scope>NUCLEOTIDE SEQUENCE</scope>
    <source>
        <strain evidence="10">CHK173-259</strain>
    </source>
</reference>
<dbReference type="Gene3D" id="3.40.50.300">
    <property type="entry name" value="P-loop containing nucleotide triphosphate hydrolases"/>
    <property type="match status" value="2"/>
</dbReference>
<dbReference type="InterPro" id="IPR027417">
    <property type="entry name" value="P-loop_NTPase"/>
</dbReference>
<dbReference type="CDD" id="cd03225">
    <property type="entry name" value="ABC_cobalt_CbiO_domain1"/>
    <property type="match status" value="2"/>
</dbReference>
<dbReference type="GO" id="GO:0005524">
    <property type="term" value="F:ATP binding"/>
    <property type="evidence" value="ECO:0007669"/>
    <property type="project" value="UniProtKB-KW"/>
</dbReference>
<dbReference type="InterPro" id="IPR050095">
    <property type="entry name" value="ECF_ABC_transporter_ATP-bd"/>
</dbReference>
<dbReference type="InterPro" id="IPR015856">
    <property type="entry name" value="ABC_transpr_CbiO/EcfA_su"/>
</dbReference>
<evidence type="ECO:0000256" key="2">
    <source>
        <dbReference type="ARBA" id="ARBA00005417"/>
    </source>
</evidence>
<name>A0A9D1QSE9_9LACO</name>
<keyword evidence="4" id="KW-1003">Cell membrane</keyword>
<gene>
    <name evidence="10" type="ORF">H9875_04970</name>
</gene>
<sequence>MATLSIENLTYAPAGRDKPVLRNLTATFSGGRFSLLTGPSGSGKTTLLRLLAGLTPLPAGATVTFDGQALSAVPPTQRSATVALMFQEPSTQFTMDTVTNELRFVLENQNVAPAAMPAKITAALDFVGIAALKDRRLMELSGGEQQKVALAIIVAMNSDVILLDEPFASIDPPTRQVLLEKLVHLCTHAGKTIILADHDLSGYSHLIDHLSLLTNGQMTQLSAAATQERLAAFTPARLRLAHVTLPPTDQPVSLQGTALGLQQGDRQLVTPQDLRFLSHHTTLITGPNGSGKSTLLRALVRLGKYQGKLTFQNHDIQRIRRKVYARNVGLMFQTARAQFLNVTLAEELALSQQHGNRDYFTPERVHAAMEQLQLAGRENQVIYSLSSGQQKKFQLLCMLMMAPDVLLLDEPLKGLDLASIHAALDLLATTQAALHLTIILISHQLSGLDDFVDYHLALADQHLTYRDQEVAP</sequence>
<comment type="subcellular location">
    <subcellularLocation>
        <location evidence="1">Cell membrane</location>
        <topology evidence="1">Peripheral membrane protein</topology>
    </subcellularLocation>
</comment>
<dbReference type="PROSITE" id="PS50893">
    <property type="entry name" value="ABC_TRANSPORTER_2"/>
    <property type="match status" value="2"/>
</dbReference>
<evidence type="ECO:0000256" key="1">
    <source>
        <dbReference type="ARBA" id="ARBA00004202"/>
    </source>
</evidence>
<dbReference type="InterPro" id="IPR003593">
    <property type="entry name" value="AAA+_ATPase"/>
</dbReference>
<evidence type="ECO:0000256" key="7">
    <source>
        <dbReference type="ARBA" id="ARBA00022967"/>
    </source>
</evidence>
<evidence type="ECO:0000256" key="3">
    <source>
        <dbReference type="ARBA" id="ARBA00022448"/>
    </source>
</evidence>
<dbReference type="InterPro" id="IPR003439">
    <property type="entry name" value="ABC_transporter-like_ATP-bd"/>
</dbReference>
<keyword evidence="3" id="KW-0813">Transport</keyword>
<dbReference type="GO" id="GO:0043190">
    <property type="term" value="C:ATP-binding cassette (ABC) transporter complex"/>
    <property type="evidence" value="ECO:0007669"/>
    <property type="project" value="TreeGrafter"/>
</dbReference>
<dbReference type="GO" id="GO:0016887">
    <property type="term" value="F:ATP hydrolysis activity"/>
    <property type="evidence" value="ECO:0007669"/>
    <property type="project" value="InterPro"/>
</dbReference>
<dbReference type="InterPro" id="IPR017871">
    <property type="entry name" value="ABC_transporter-like_CS"/>
</dbReference>
<dbReference type="PANTHER" id="PTHR43553">
    <property type="entry name" value="HEAVY METAL TRANSPORTER"/>
    <property type="match status" value="1"/>
</dbReference>
<dbReference type="GO" id="GO:0042626">
    <property type="term" value="F:ATPase-coupled transmembrane transporter activity"/>
    <property type="evidence" value="ECO:0007669"/>
    <property type="project" value="TreeGrafter"/>
</dbReference>
<accession>A0A9D1QSE9</accession>
<organism evidence="10 11">
    <name type="scientific">Candidatus Levilactobacillus faecigallinarum</name>
    <dbReference type="NCBI Taxonomy" id="2838638"/>
    <lineage>
        <taxon>Bacteria</taxon>
        <taxon>Bacillati</taxon>
        <taxon>Bacillota</taxon>
        <taxon>Bacilli</taxon>
        <taxon>Lactobacillales</taxon>
        <taxon>Lactobacillaceae</taxon>
        <taxon>Levilactobacillus</taxon>
    </lineage>
</organism>
<feature type="domain" description="ABC transporter" evidence="9">
    <location>
        <begin position="4"/>
        <end position="240"/>
    </location>
</feature>
<evidence type="ECO:0000313" key="10">
    <source>
        <dbReference type="EMBL" id="HIW71963.1"/>
    </source>
</evidence>
<dbReference type="SUPFAM" id="SSF52540">
    <property type="entry name" value="P-loop containing nucleoside triphosphate hydrolases"/>
    <property type="match status" value="2"/>
</dbReference>
<comment type="similarity">
    <text evidence="2">Belongs to the ABC transporter superfamily.</text>
</comment>
<dbReference type="PROSITE" id="PS00211">
    <property type="entry name" value="ABC_TRANSPORTER_1"/>
    <property type="match status" value="2"/>
</dbReference>
<feature type="domain" description="ABC transporter" evidence="9">
    <location>
        <begin position="238"/>
        <end position="470"/>
    </location>
</feature>
<dbReference type="Pfam" id="PF00005">
    <property type="entry name" value="ABC_tran"/>
    <property type="match status" value="2"/>
</dbReference>
<evidence type="ECO:0000256" key="5">
    <source>
        <dbReference type="ARBA" id="ARBA00022741"/>
    </source>
</evidence>
<evidence type="ECO:0000256" key="8">
    <source>
        <dbReference type="ARBA" id="ARBA00023136"/>
    </source>
</evidence>
<protein>
    <submittedName>
        <fullName evidence="10">Energy-coupling factor ABC transporter ATP-binding protein</fullName>
    </submittedName>
</protein>
<keyword evidence="7" id="KW-1278">Translocase</keyword>
<reference evidence="10" key="2">
    <citation type="submission" date="2021-04" db="EMBL/GenBank/DDBJ databases">
        <authorList>
            <person name="Gilroy R."/>
        </authorList>
    </citation>
    <scope>NUCLEOTIDE SEQUENCE</scope>
    <source>
        <strain evidence="10">CHK173-259</strain>
    </source>
</reference>
<dbReference type="SMART" id="SM00382">
    <property type="entry name" value="AAA"/>
    <property type="match status" value="2"/>
</dbReference>
<evidence type="ECO:0000256" key="6">
    <source>
        <dbReference type="ARBA" id="ARBA00022840"/>
    </source>
</evidence>